<dbReference type="GO" id="GO:0043129">
    <property type="term" value="P:surfactant homeostasis"/>
    <property type="evidence" value="ECO:0007669"/>
    <property type="project" value="Ensembl"/>
</dbReference>
<evidence type="ECO:0000256" key="13">
    <source>
        <dbReference type="ARBA" id="ARBA00025926"/>
    </source>
</evidence>
<keyword evidence="7 16" id="KW-0732">Signal</keyword>
<evidence type="ECO:0000256" key="12">
    <source>
        <dbReference type="ARBA" id="ARBA00023180"/>
    </source>
</evidence>
<evidence type="ECO:0000256" key="3">
    <source>
        <dbReference type="ARBA" id="ARBA00018715"/>
    </source>
</evidence>
<evidence type="ECO:0000256" key="5">
    <source>
        <dbReference type="ARBA" id="ARBA00022529"/>
    </source>
</evidence>
<keyword evidence="10" id="KW-0446">Lipid-binding</keyword>
<dbReference type="AlphaFoldDB" id="A0A452SP71"/>
<dbReference type="SUPFAM" id="SSF55394">
    <property type="entry name" value="Bactericidal permeability-increasing protein, BPI"/>
    <property type="match status" value="1"/>
</dbReference>
<evidence type="ECO:0000256" key="16">
    <source>
        <dbReference type="SAM" id="SignalP"/>
    </source>
</evidence>
<keyword evidence="5" id="KW-0929">Antimicrobial</keyword>
<dbReference type="Proteomes" id="UP000291022">
    <property type="component" value="Unassembled WGS sequence"/>
</dbReference>
<dbReference type="GO" id="GO:0019731">
    <property type="term" value="P:antibacterial humoral response"/>
    <property type="evidence" value="ECO:0007669"/>
    <property type="project" value="Ensembl"/>
</dbReference>
<keyword evidence="8" id="KW-0391">Immunity</keyword>
<evidence type="ECO:0000256" key="11">
    <source>
        <dbReference type="ARBA" id="ARBA00023157"/>
    </source>
</evidence>
<evidence type="ECO:0000256" key="14">
    <source>
        <dbReference type="ARBA" id="ARBA00030462"/>
    </source>
</evidence>
<comment type="function">
    <text evidence="15">Lipid-binding protein which shows high specificity for the surfactant phospholipid dipalmitoylphosphatidylcholine (DPPC). Plays a role in the innate immune responses of the upper airways. Reduces the surface tension in secretions from airway epithelia and inhibits the formation of biofilm by pathogenic Gram-negative bacteria, such as P.aeruginosa and K.pneumoniae. Negatively regulates proteolytic cleavage of SCNN1G, an event that is required for activation of the epithelial sodium channel (ENaC), and thereby contributes to airway surface liquid homeostasis and proper clearance of mucus. Plays a role in the airway inflammatory response after exposure to irritants. May attract macrophages and neutrophils.</text>
</comment>
<gene>
    <name evidence="18" type="primary">BPIFA1</name>
</gene>
<dbReference type="Gene3D" id="3.15.10.10">
    <property type="entry name" value="Bactericidal permeability-increasing protein, domain 1"/>
    <property type="match status" value="1"/>
</dbReference>
<comment type="similarity">
    <text evidence="2">Belongs to the BPI/LBP/Plunc superfamily. Plunc family.</text>
</comment>
<dbReference type="GO" id="GO:0045087">
    <property type="term" value="P:innate immune response"/>
    <property type="evidence" value="ECO:0007669"/>
    <property type="project" value="UniProtKB-KW"/>
</dbReference>
<reference evidence="18" key="2">
    <citation type="submission" date="2025-08" db="UniProtKB">
        <authorList>
            <consortium name="Ensembl"/>
        </authorList>
    </citation>
    <scope>IDENTIFICATION</scope>
</reference>
<evidence type="ECO:0000256" key="6">
    <source>
        <dbReference type="ARBA" id="ARBA00022588"/>
    </source>
</evidence>
<evidence type="ECO:0000256" key="10">
    <source>
        <dbReference type="ARBA" id="ARBA00023121"/>
    </source>
</evidence>
<dbReference type="GO" id="GO:0061844">
    <property type="term" value="P:antimicrobial humoral immune response mediated by antimicrobial peptide"/>
    <property type="evidence" value="ECO:0007669"/>
    <property type="project" value="Ensembl"/>
</dbReference>
<protein>
    <recommendedName>
        <fullName evidence="3">BPI fold-containing family A member 1</fullName>
    </recommendedName>
    <alternativeName>
        <fullName evidence="14">Palate lung and nasal epithelium clone protein</fullName>
    </alternativeName>
</protein>
<evidence type="ECO:0000259" key="17">
    <source>
        <dbReference type="Pfam" id="PF01273"/>
    </source>
</evidence>
<dbReference type="Pfam" id="PF01273">
    <property type="entry name" value="LBP_BPI_CETP"/>
    <property type="match status" value="1"/>
</dbReference>
<dbReference type="GO" id="GO:0008289">
    <property type="term" value="F:lipid binding"/>
    <property type="evidence" value="ECO:0007669"/>
    <property type="project" value="UniProtKB-KW"/>
</dbReference>
<evidence type="ECO:0000256" key="15">
    <source>
        <dbReference type="ARBA" id="ARBA00045411"/>
    </source>
</evidence>
<feature type="signal peptide" evidence="16">
    <location>
        <begin position="1"/>
        <end position="19"/>
    </location>
</feature>
<dbReference type="GO" id="GO:0051607">
    <property type="term" value="P:defense response to virus"/>
    <property type="evidence" value="ECO:0007669"/>
    <property type="project" value="Ensembl"/>
</dbReference>
<keyword evidence="9" id="KW-0044">Antibiotic</keyword>
<organism evidence="18 19">
    <name type="scientific">Ursus americanus</name>
    <name type="common">American black bear</name>
    <name type="synonym">Euarctos americanus</name>
    <dbReference type="NCBI Taxonomy" id="9643"/>
    <lineage>
        <taxon>Eukaryota</taxon>
        <taxon>Metazoa</taxon>
        <taxon>Chordata</taxon>
        <taxon>Craniata</taxon>
        <taxon>Vertebrata</taxon>
        <taxon>Euteleostomi</taxon>
        <taxon>Mammalia</taxon>
        <taxon>Eutheria</taxon>
        <taxon>Laurasiatheria</taxon>
        <taxon>Carnivora</taxon>
        <taxon>Caniformia</taxon>
        <taxon>Ursidae</taxon>
        <taxon>Ursus</taxon>
    </lineage>
</organism>
<dbReference type="PANTHER" id="PTHR47015:SF1">
    <property type="entry name" value="BPI FOLD-CONTAINING FAMILY A MEMBER 1"/>
    <property type="match status" value="1"/>
</dbReference>
<keyword evidence="12" id="KW-0325">Glycoprotein</keyword>
<evidence type="ECO:0000256" key="4">
    <source>
        <dbReference type="ARBA" id="ARBA00022525"/>
    </source>
</evidence>
<evidence type="ECO:0000256" key="9">
    <source>
        <dbReference type="ARBA" id="ARBA00023022"/>
    </source>
</evidence>
<dbReference type="GO" id="GO:1902305">
    <property type="term" value="P:regulation of sodium ion transmembrane transport"/>
    <property type="evidence" value="ECO:0007669"/>
    <property type="project" value="Ensembl"/>
</dbReference>
<evidence type="ECO:0000256" key="7">
    <source>
        <dbReference type="ARBA" id="ARBA00022729"/>
    </source>
</evidence>
<evidence type="ECO:0000256" key="2">
    <source>
        <dbReference type="ARBA" id="ARBA00009020"/>
    </source>
</evidence>
<keyword evidence="19" id="KW-1185">Reference proteome</keyword>
<proteinExistence type="inferred from homology"/>
<dbReference type="GO" id="GO:0002395">
    <property type="term" value="P:immune response in nasopharyngeal-associated lymphoid tissue"/>
    <property type="evidence" value="ECO:0007669"/>
    <property type="project" value="Ensembl"/>
</dbReference>
<name>A0A452SP71_URSAM</name>
<feature type="domain" description="Lipid-binding serum glycoprotein N-terminal" evidence="17">
    <location>
        <begin position="79"/>
        <end position="235"/>
    </location>
</feature>
<comment type="subunit">
    <text evidence="13">Monomer. Interacts (via N-terminus) with SCNN1B, a subunit of the heterotrimeric epithelial sodium channel (ENaC); this inhibits proteolytic activation of ENaC.</text>
</comment>
<keyword evidence="11" id="KW-1015">Disulfide bond</keyword>
<evidence type="ECO:0000256" key="1">
    <source>
        <dbReference type="ARBA" id="ARBA00004613"/>
    </source>
</evidence>
<reference evidence="19" key="1">
    <citation type="submission" date="2016-06" db="EMBL/GenBank/DDBJ databases">
        <title>De novo assembly and RNA-Seq shows season-dependent expression and editing in black bear kidneys.</title>
        <authorList>
            <person name="Korstanje R."/>
            <person name="Srivastava A."/>
            <person name="Sarsani V.K."/>
            <person name="Sheehan S.M."/>
            <person name="Seger R.L."/>
            <person name="Barter M.E."/>
            <person name="Lindqvist C."/>
            <person name="Brody L.C."/>
            <person name="Mullikin J.C."/>
        </authorList>
    </citation>
    <scope>NUCLEOTIDE SEQUENCE [LARGE SCALE GENOMIC DNA]</scope>
</reference>
<dbReference type="GO" id="GO:0050891">
    <property type="term" value="P:multicellular organismal-level water homeostasis"/>
    <property type="evidence" value="ECO:0007669"/>
    <property type="project" value="Ensembl"/>
</dbReference>
<keyword evidence="4" id="KW-0964">Secreted</keyword>
<dbReference type="Ensembl" id="ENSUAMT00000038418.1">
    <property type="protein sequence ID" value="ENSUAMP00000034501.1"/>
    <property type="gene ID" value="ENSUAMG00000026224.1"/>
</dbReference>
<evidence type="ECO:0000313" key="19">
    <source>
        <dbReference type="Proteomes" id="UP000291022"/>
    </source>
</evidence>
<accession>A0A452SP71</accession>
<dbReference type="GO" id="GO:0005615">
    <property type="term" value="C:extracellular space"/>
    <property type="evidence" value="ECO:0007669"/>
    <property type="project" value="Ensembl"/>
</dbReference>
<dbReference type="PANTHER" id="PTHR47015">
    <property type="entry name" value="BPI FOLD-CONTAINING FAMILY A MEMBER 1"/>
    <property type="match status" value="1"/>
</dbReference>
<feature type="chain" id="PRO_5019435850" description="BPI fold-containing family A member 1" evidence="16">
    <location>
        <begin position="20"/>
        <end position="278"/>
    </location>
</feature>
<dbReference type="InterPro" id="IPR017942">
    <property type="entry name" value="Lipid-bd_serum_glycop_N"/>
</dbReference>
<dbReference type="InterPro" id="IPR051902">
    <property type="entry name" value="BPI_fold-superfamily_member"/>
</dbReference>
<reference evidence="18" key="3">
    <citation type="submission" date="2025-09" db="UniProtKB">
        <authorList>
            <consortium name="Ensembl"/>
        </authorList>
    </citation>
    <scope>IDENTIFICATION</scope>
</reference>
<evidence type="ECO:0000313" key="18">
    <source>
        <dbReference type="Ensembl" id="ENSUAMP00000034501.1"/>
    </source>
</evidence>
<comment type="subcellular location">
    <subcellularLocation>
        <location evidence="1">Secreted</location>
    </subcellularLocation>
</comment>
<dbReference type="GO" id="GO:1900229">
    <property type="term" value="P:negative regulation of single-species biofilm formation in or on host organism"/>
    <property type="evidence" value="ECO:0007669"/>
    <property type="project" value="Ensembl"/>
</dbReference>
<dbReference type="STRING" id="9643.ENSUAMP00000034501"/>
<sequence>MFQIGGLIVFCGLLAQTTALLNAQPLPLDQTLLLEGTPAQDPSPTDLAGSLTDGAEDLELSDLTPKDLTLCPFLALSNGLLSEGLLGILENLPLLNILKTGGGTSAGLLGGLLGKVTSVVPLLNNIIDVKITNPQLLELGLVQSPDGHRLYATIPLGITLNVNTPLAGHLLKLAVKLNITAEILAVKNEQGKIHLVLGDCTHSPGRLQISLLNGCRFAQCFSLPLDQVCPLVNEVLSQLDVTLVHSIAGKSPLLRRLSLFRSSDFSQRALFLHTVGQS</sequence>
<dbReference type="GeneTree" id="ENSGT01100000263546"/>
<keyword evidence="6" id="KW-0399">Innate immunity</keyword>
<evidence type="ECO:0000256" key="8">
    <source>
        <dbReference type="ARBA" id="ARBA00022859"/>
    </source>
</evidence>
<dbReference type="InterPro" id="IPR017943">
    <property type="entry name" value="Bactericidal_perm-incr_a/b_dom"/>
</dbReference>